<accession>A0A6P8J395</accession>
<protein>
    <submittedName>
        <fullName evidence="2">Uncharacterized protein LOC116306551</fullName>
    </submittedName>
</protein>
<dbReference type="PANTHER" id="PTHR47163">
    <property type="entry name" value="DDE_TNP_IS1595 DOMAIN-CONTAINING PROTEIN"/>
    <property type="match status" value="1"/>
</dbReference>
<evidence type="ECO:0000313" key="1">
    <source>
        <dbReference type="Proteomes" id="UP000515163"/>
    </source>
</evidence>
<dbReference type="AlphaFoldDB" id="A0A6P8J395"/>
<gene>
    <name evidence="2" type="primary">LOC116306551</name>
</gene>
<dbReference type="InParanoid" id="A0A6P8J395"/>
<dbReference type="PANTHER" id="PTHR47163:SF2">
    <property type="entry name" value="SI:DKEY-17M8.2"/>
    <property type="match status" value="1"/>
</dbReference>
<organism evidence="1 2">
    <name type="scientific">Actinia tenebrosa</name>
    <name type="common">Australian red waratah sea anemone</name>
    <dbReference type="NCBI Taxonomy" id="6105"/>
    <lineage>
        <taxon>Eukaryota</taxon>
        <taxon>Metazoa</taxon>
        <taxon>Cnidaria</taxon>
        <taxon>Anthozoa</taxon>
        <taxon>Hexacorallia</taxon>
        <taxon>Actiniaria</taxon>
        <taxon>Actiniidae</taxon>
        <taxon>Actinia</taxon>
    </lineage>
</organism>
<dbReference type="RefSeq" id="XP_031572488.1">
    <property type="nucleotide sequence ID" value="XM_031716628.1"/>
</dbReference>
<keyword evidence="1" id="KW-1185">Reference proteome</keyword>
<evidence type="ECO:0000313" key="2">
    <source>
        <dbReference type="RefSeq" id="XP_031572488.1"/>
    </source>
</evidence>
<name>A0A6P8J395_ACTTE</name>
<dbReference type="GeneID" id="116306551"/>
<dbReference type="OrthoDB" id="5986236at2759"/>
<dbReference type="Proteomes" id="UP000515163">
    <property type="component" value="Unplaced"/>
</dbReference>
<proteinExistence type="predicted"/>
<dbReference type="InterPro" id="IPR053164">
    <property type="entry name" value="IS1016-like_transposase"/>
</dbReference>
<reference evidence="2" key="1">
    <citation type="submission" date="2025-08" db="UniProtKB">
        <authorList>
            <consortium name="RefSeq"/>
        </authorList>
    </citation>
    <scope>IDENTIFICATION</scope>
    <source>
        <tissue evidence="2">Tentacle</tissue>
    </source>
</reference>
<sequence length="127" mass="14509">MPMAFYWAQDDSSKYNATALGSSMNLVSKFVRVLQDVCTNEIEKYAPFLPFGGPGCVVQCDESKFNHKRKYNRGRLTKDSWVFGVITTEYQPVGGYYQVVERRNRECLLPILQRCLKPGSVVLTEVK</sequence>
<dbReference type="KEGG" id="aten:116306551"/>